<feature type="compositionally biased region" description="Polar residues" evidence="11">
    <location>
        <begin position="891"/>
        <end position="905"/>
    </location>
</feature>
<evidence type="ECO:0000256" key="3">
    <source>
        <dbReference type="ARBA" id="ARBA00020013"/>
    </source>
</evidence>
<keyword evidence="5" id="KW-0227">DNA damage</keyword>
<feature type="compositionally biased region" description="Basic and acidic residues" evidence="11">
    <location>
        <begin position="811"/>
        <end position="842"/>
    </location>
</feature>
<keyword evidence="8" id="KW-0469">Meiosis</keyword>
<dbReference type="Pfam" id="PF00498">
    <property type="entry name" value="FHA"/>
    <property type="match status" value="1"/>
</dbReference>
<evidence type="ECO:0000256" key="2">
    <source>
        <dbReference type="ARBA" id="ARBA00004322"/>
    </source>
</evidence>
<keyword evidence="14" id="KW-1185">Reference proteome</keyword>
<dbReference type="InterPro" id="IPR036420">
    <property type="entry name" value="BRCT_dom_sf"/>
</dbReference>
<evidence type="ECO:0000256" key="4">
    <source>
        <dbReference type="ARBA" id="ARBA00022454"/>
    </source>
</evidence>
<dbReference type="InterPro" id="IPR040227">
    <property type="entry name" value="Nibrin-rel"/>
</dbReference>
<evidence type="ECO:0000256" key="9">
    <source>
        <dbReference type="ARBA" id="ARBA00023306"/>
    </source>
</evidence>
<evidence type="ECO:0000256" key="10">
    <source>
        <dbReference type="ARBA" id="ARBA00044757"/>
    </source>
</evidence>
<feature type="compositionally biased region" description="Basic and acidic residues" evidence="11">
    <location>
        <begin position="714"/>
        <end position="726"/>
    </location>
</feature>
<dbReference type="GO" id="GO:0030870">
    <property type="term" value="C:Mre11 complex"/>
    <property type="evidence" value="ECO:0007669"/>
    <property type="project" value="InterPro"/>
</dbReference>
<organism evidence="13 14">
    <name type="scientific">Pinctada imbricata</name>
    <name type="common">Atlantic pearl-oyster</name>
    <name type="synonym">Pinctada martensii</name>
    <dbReference type="NCBI Taxonomy" id="66713"/>
    <lineage>
        <taxon>Eukaryota</taxon>
        <taxon>Metazoa</taxon>
        <taxon>Spiralia</taxon>
        <taxon>Lophotrochozoa</taxon>
        <taxon>Mollusca</taxon>
        <taxon>Bivalvia</taxon>
        <taxon>Autobranchia</taxon>
        <taxon>Pteriomorphia</taxon>
        <taxon>Pterioida</taxon>
        <taxon>Pterioidea</taxon>
        <taxon>Pteriidae</taxon>
        <taxon>Pinctada</taxon>
    </lineage>
</organism>
<feature type="compositionally biased region" description="Basic and acidic residues" evidence="11">
    <location>
        <begin position="645"/>
        <end position="657"/>
    </location>
</feature>
<feature type="region of interest" description="Disordered" evidence="11">
    <location>
        <begin position="774"/>
        <end position="795"/>
    </location>
</feature>
<dbReference type="Proteomes" id="UP001186944">
    <property type="component" value="Unassembled WGS sequence"/>
</dbReference>
<dbReference type="PANTHER" id="PTHR12162">
    <property type="entry name" value="NIBRIN-RELATED"/>
    <property type="match status" value="1"/>
</dbReference>
<evidence type="ECO:0000256" key="5">
    <source>
        <dbReference type="ARBA" id="ARBA00022763"/>
    </source>
</evidence>
<dbReference type="Gene3D" id="2.60.200.20">
    <property type="match status" value="1"/>
</dbReference>
<dbReference type="Pfam" id="PF16508">
    <property type="entry name" value="NIBRIN_BRCT_II"/>
    <property type="match status" value="1"/>
</dbReference>
<dbReference type="CDD" id="cd22667">
    <property type="entry name" value="FHA_NBN"/>
    <property type="match status" value="1"/>
</dbReference>
<evidence type="ECO:0000256" key="7">
    <source>
        <dbReference type="ARBA" id="ARBA00023242"/>
    </source>
</evidence>
<dbReference type="CDD" id="cd17741">
    <property type="entry name" value="BRCT_nibrin"/>
    <property type="match status" value="1"/>
</dbReference>
<dbReference type="GO" id="GO:0007095">
    <property type="term" value="P:mitotic G2 DNA damage checkpoint signaling"/>
    <property type="evidence" value="ECO:0007669"/>
    <property type="project" value="InterPro"/>
</dbReference>
<accession>A0AA88XF44</accession>
<comment type="similarity">
    <text evidence="10">Belongs to the Nibrin family.</text>
</comment>
<dbReference type="FunFam" id="2.60.200.20:FF:000017">
    <property type="entry name" value="Nibrin"/>
    <property type="match status" value="1"/>
</dbReference>
<dbReference type="SMART" id="SM00240">
    <property type="entry name" value="FHA"/>
    <property type="match status" value="1"/>
</dbReference>
<dbReference type="InterPro" id="IPR032429">
    <property type="entry name" value="Nibrin_BRCT2"/>
</dbReference>
<dbReference type="AlphaFoldDB" id="A0AA88XF44"/>
<dbReference type="Gene3D" id="3.40.50.10190">
    <property type="entry name" value="BRCT domain"/>
    <property type="match status" value="1"/>
</dbReference>
<dbReference type="PROSITE" id="PS50006">
    <property type="entry name" value="FHA_DOMAIN"/>
    <property type="match status" value="1"/>
</dbReference>
<keyword evidence="7" id="KW-0539">Nucleus</keyword>
<feature type="compositionally biased region" description="Basic and acidic residues" evidence="11">
    <location>
        <begin position="907"/>
        <end position="916"/>
    </location>
</feature>
<dbReference type="InterPro" id="IPR008984">
    <property type="entry name" value="SMAD_FHA_dom_sf"/>
</dbReference>
<feature type="compositionally biased region" description="Low complexity" evidence="11">
    <location>
        <begin position="469"/>
        <end position="485"/>
    </location>
</feature>
<dbReference type="GO" id="GO:0016605">
    <property type="term" value="C:PML body"/>
    <property type="evidence" value="ECO:0007669"/>
    <property type="project" value="UniProtKB-SubCell"/>
</dbReference>
<evidence type="ECO:0000256" key="1">
    <source>
        <dbReference type="ARBA" id="ARBA00004286"/>
    </source>
</evidence>
<evidence type="ECO:0000313" key="13">
    <source>
        <dbReference type="EMBL" id="KAK3083896.1"/>
    </source>
</evidence>
<evidence type="ECO:0000256" key="6">
    <source>
        <dbReference type="ARBA" id="ARBA00023204"/>
    </source>
</evidence>
<feature type="compositionally biased region" description="Basic and acidic residues" evidence="11">
    <location>
        <begin position="534"/>
        <end position="546"/>
    </location>
</feature>
<sequence>MNFSYHYLDNLLGIALLQRIISFVKFNLENENTKKTMYDVKYSLLTGKVYTVGRKDCDIVVEGDAAISRKHAEIVLDHPEANLNRPDKLPTVNLTDLSKFGTSVNNEKLEKNKGVELKDGDVLLLGTKSNFTVVYEPFIITSSCLDNQSKNTVRSLIGLLGGHVINDWKKDCSLLLMQSLSVTIKVICALVCQKYIVSPAYLQAYTDHLQGKGDMPNPKRFQPEVTETQIDPSKVTFGPNKRRQNLLQGMKFIFLNPKQFKRMALAVELAGGLPVLMDEGSGNDDSALIEEGTVVMNSDPLDSTQGFSQQNVQWIKYVARYLKKHNKRMILDPELGYAVLYCDTRKYCNSDIEMAYSQALPRVPPPTLSQADILAQNTEHVPGSPIIRGRNEPDAINETHMENKRDTRSAAVTMTTKVKEEPISQKNAVEPDTRHIEEAESTPIGKKVKQEKTTPTKAMEAPLRRSPRRSPSPARLPSPARESSPVRQSQDKTKLGTNKLSVNKTRTGKVIVEDSDEEPTTSNKTNTRSTRTMKGNDDCMSKREDNLFESDDLFEVSSSSRKAAPKTKRKKVSESEEDEMPRSKRGRKNIVSLDSEEEKSEDKRRKKEKDSEKSGDERRKKDKEERGIEDSDNDDMFEVKPASSRRRDAEKRDRSEAADNGVGSNGSQKSPEKRTSQEQRSPIRVKREVRDQSHTLSEGTEPGFINTSDPSENVVKKELTNTKEEDQPSNCFVVKFVSLVARQPKPRAENSEETPEGYTRWKGKLVKNFKKFRKSSHAGAGSLPRIIGGSDLEPHIASRSKEIEDWFREEERALSQKSEMERQADELFEARQIESQRPDRIPGARQIESQGQTDRIPGARQNPRGQTDRIPGVRQIESQGQTDRIPGARQIESQGPNSHVESQGPDSHVETTENGD</sequence>
<dbReference type="FunFam" id="3.40.50.10980:FF:000001">
    <property type="entry name" value="Nibrin"/>
    <property type="match status" value="1"/>
</dbReference>
<protein>
    <recommendedName>
        <fullName evidence="3">Nibrin</fullName>
    </recommendedName>
</protein>
<dbReference type="GO" id="GO:0003684">
    <property type="term" value="F:damaged DNA binding"/>
    <property type="evidence" value="ECO:0007669"/>
    <property type="project" value="TreeGrafter"/>
</dbReference>
<keyword evidence="9" id="KW-0131">Cell cycle</keyword>
<dbReference type="Pfam" id="PF08599">
    <property type="entry name" value="Nbs1_C"/>
    <property type="match status" value="1"/>
</dbReference>
<proteinExistence type="inferred from homology"/>
<feature type="domain" description="FHA" evidence="12">
    <location>
        <begin position="44"/>
        <end position="109"/>
    </location>
</feature>
<dbReference type="GO" id="GO:0051321">
    <property type="term" value="P:meiotic cell cycle"/>
    <property type="evidence" value="ECO:0007669"/>
    <property type="project" value="UniProtKB-KW"/>
</dbReference>
<keyword evidence="4" id="KW-0158">Chromosome</keyword>
<evidence type="ECO:0000256" key="11">
    <source>
        <dbReference type="SAM" id="MobiDB-lite"/>
    </source>
</evidence>
<feature type="region of interest" description="Disordered" evidence="11">
    <location>
        <begin position="415"/>
        <end position="726"/>
    </location>
</feature>
<dbReference type="GO" id="GO:0005694">
    <property type="term" value="C:chromosome"/>
    <property type="evidence" value="ECO:0007669"/>
    <property type="project" value="UniProtKB-SubCell"/>
</dbReference>
<dbReference type="SUPFAM" id="SSF49879">
    <property type="entry name" value="SMAD/FHA domain"/>
    <property type="match status" value="1"/>
</dbReference>
<evidence type="ECO:0000313" key="14">
    <source>
        <dbReference type="Proteomes" id="UP001186944"/>
    </source>
</evidence>
<dbReference type="InterPro" id="IPR013908">
    <property type="entry name" value="Nibrin_C"/>
</dbReference>
<evidence type="ECO:0000256" key="8">
    <source>
        <dbReference type="ARBA" id="ARBA00023254"/>
    </source>
</evidence>
<name>A0AA88XF44_PINIB</name>
<dbReference type="SUPFAM" id="SSF52113">
    <property type="entry name" value="BRCT domain"/>
    <property type="match status" value="1"/>
</dbReference>
<dbReference type="EMBL" id="VSWD01000013">
    <property type="protein sequence ID" value="KAK3083896.1"/>
    <property type="molecule type" value="Genomic_DNA"/>
</dbReference>
<feature type="compositionally biased region" description="Basic and acidic residues" evidence="11">
    <location>
        <begin position="417"/>
        <end position="438"/>
    </location>
</feature>
<gene>
    <name evidence="13" type="ORF">FSP39_004849</name>
</gene>
<dbReference type="InterPro" id="IPR000253">
    <property type="entry name" value="FHA_dom"/>
</dbReference>
<dbReference type="SMART" id="SM01348">
    <property type="entry name" value="Nbs1_C"/>
    <property type="match status" value="1"/>
</dbReference>
<comment type="caution">
    <text evidence="13">The sequence shown here is derived from an EMBL/GenBank/DDBJ whole genome shotgun (WGS) entry which is preliminary data.</text>
</comment>
<feature type="compositionally biased region" description="Basic and acidic residues" evidence="11">
    <location>
        <begin position="600"/>
        <end position="629"/>
    </location>
</feature>
<keyword evidence="6" id="KW-0234">DNA repair</keyword>
<feature type="compositionally biased region" description="Low complexity" evidence="11">
    <location>
        <begin position="520"/>
        <end position="533"/>
    </location>
</feature>
<dbReference type="GO" id="GO:0000724">
    <property type="term" value="P:double-strand break repair via homologous recombination"/>
    <property type="evidence" value="ECO:0007669"/>
    <property type="project" value="TreeGrafter"/>
</dbReference>
<comment type="subcellular location">
    <subcellularLocation>
        <location evidence="1">Chromosome</location>
    </subcellularLocation>
    <subcellularLocation>
        <location evidence="2">Nucleus</location>
        <location evidence="2">PML body</location>
    </subcellularLocation>
</comment>
<feature type="region of interest" description="Disordered" evidence="11">
    <location>
        <begin position="811"/>
        <end position="916"/>
    </location>
</feature>
<feature type="compositionally biased region" description="Polar residues" evidence="11">
    <location>
        <begin position="495"/>
        <end position="505"/>
    </location>
</feature>
<evidence type="ECO:0000259" key="12">
    <source>
        <dbReference type="PROSITE" id="PS50006"/>
    </source>
</evidence>
<dbReference type="Gene3D" id="3.40.50.10980">
    <property type="entry name" value="Nibrin, BRCT2 domain"/>
    <property type="match status" value="1"/>
</dbReference>
<dbReference type="InterPro" id="IPR043014">
    <property type="entry name" value="Nibrin_BRCT2_sf"/>
</dbReference>
<reference evidence="13" key="1">
    <citation type="submission" date="2019-08" db="EMBL/GenBank/DDBJ databases">
        <title>The improved chromosome-level genome for the pearl oyster Pinctada fucata martensii using PacBio sequencing and Hi-C.</title>
        <authorList>
            <person name="Zheng Z."/>
        </authorList>
    </citation>
    <scope>NUCLEOTIDE SEQUENCE</scope>
    <source>
        <strain evidence="13">ZZ-2019</strain>
        <tissue evidence="13">Adductor muscle</tissue>
    </source>
</reference>
<dbReference type="PANTHER" id="PTHR12162:SF0">
    <property type="entry name" value="NIBRIN"/>
    <property type="match status" value="1"/>
</dbReference>